<dbReference type="Proteomes" id="UP000765509">
    <property type="component" value="Unassembled WGS sequence"/>
</dbReference>
<organism evidence="1 2">
    <name type="scientific">Austropuccinia psidii MF-1</name>
    <dbReference type="NCBI Taxonomy" id="1389203"/>
    <lineage>
        <taxon>Eukaryota</taxon>
        <taxon>Fungi</taxon>
        <taxon>Dikarya</taxon>
        <taxon>Basidiomycota</taxon>
        <taxon>Pucciniomycotina</taxon>
        <taxon>Pucciniomycetes</taxon>
        <taxon>Pucciniales</taxon>
        <taxon>Sphaerophragmiaceae</taxon>
        <taxon>Austropuccinia</taxon>
    </lineage>
</organism>
<sequence>MLTALYPDMSEYMIHRNILRQCGGYLENAVKRRTTEQSSAEGIISILEEVTTKTRVGSSRLSLKKRFNKPWKYSVDKNPKENSNNMNYKSAEVIRKCHILQITTHSANSCSKKEKIIGINIERQPDVEIDDLNEENSDDKSSIFSESPKDIENINFKFEIWNLICTFHS</sequence>
<protein>
    <submittedName>
        <fullName evidence="1">Uncharacterized protein</fullName>
    </submittedName>
</protein>
<accession>A0A9Q3BIG4</accession>
<proteinExistence type="predicted"/>
<keyword evidence="2" id="KW-1185">Reference proteome</keyword>
<evidence type="ECO:0000313" key="1">
    <source>
        <dbReference type="EMBL" id="MBW0465904.1"/>
    </source>
</evidence>
<name>A0A9Q3BIG4_9BASI</name>
<reference evidence="1" key="1">
    <citation type="submission" date="2021-03" db="EMBL/GenBank/DDBJ databases">
        <title>Draft genome sequence of rust myrtle Austropuccinia psidii MF-1, a brazilian biotype.</title>
        <authorList>
            <person name="Quecine M.C."/>
            <person name="Pachon D.M.R."/>
            <person name="Bonatelli M.L."/>
            <person name="Correr F.H."/>
            <person name="Franceschini L.M."/>
            <person name="Leite T.F."/>
            <person name="Margarido G.R.A."/>
            <person name="Almeida C.A."/>
            <person name="Ferrarezi J.A."/>
            <person name="Labate C.A."/>
        </authorList>
    </citation>
    <scope>NUCLEOTIDE SEQUENCE</scope>
    <source>
        <strain evidence="1">MF-1</strain>
    </source>
</reference>
<comment type="caution">
    <text evidence="1">The sequence shown here is derived from an EMBL/GenBank/DDBJ whole genome shotgun (WGS) entry which is preliminary data.</text>
</comment>
<evidence type="ECO:0000313" key="2">
    <source>
        <dbReference type="Proteomes" id="UP000765509"/>
    </source>
</evidence>
<dbReference type="EMBL" id="AVOT02001158">
    <property type="protein sequence ID" value="MBW0465904.1"/>
    <property type="molecule type" value="Genomic_DNA"/>
</dbReference>
<dbReference type="AlphaFoldDB" id="A0A9Q3BIG4"/>
<gene>
    <name evidence="1" type="ORF">O181_005619</name>
</gene>